<protein>
    <submittedName>
        <fullName evidence="2">Uncharacterized protein</fullName>
    </submittedName>
</protein>
<dbReference type="EMBL" id="LAZR01000084">
    <property type="protein sequence ID" value="KKN93650.1"/>
    <property type="molecule type" value="Genomic_DNA"/>
</dbReference>
<keyword evidence="1" id="KW-0812">Transmembrane</keyword>
<feature type="transmembrane region" description="Helical" evidence="1">
    <location>
        <begin position="6"/>
        <end position="27"/>
    </location>
</feature>
<organism evidence="2">
    <name type="scientific">marine sediment metagenome</name>
    <dbReference type="NCBI Taxonomy" id="412755"/>
    <lineage>
        <taxon>unclassified sequences</taxon>
        <taxon>metagenomes</taxon>
        <taxon>ecological metagenomes</taxon>
    </lineage>
</organism>
<dbReference type="AlphaFoldDB" id="A0A0F9UK70"/>
<sequence length="152" mass="18023">MLIHFIYGVIFTLIGIPVFLVILDRLVQVVENRRNIQYVVFVVDYDPAALTTPAGYMPMIRVYQKGWSEDEIMCLRVKKKWRVIPNLFEVIQPIVAFESLFNDHYILYSVSYNDWREIEGKIEKGEILKKVITYTDPLEIDKEVFVLDYRKI</sequence>
<name>A0A0F9UK70_9ZZZZ</name>
<keyword evidence="1" id="KW-1133">Transmembrane helix</keyword>
<proteinExistence type="predicted"/>
<evidence type="ECO:0000256" key="1">
    <source>
        <dbReference type="SAM" id="Phobius"/>
    </source>
</evidence>
<keyword evidence="1" id="KW-0472">Membrane</keyword>
<accession>A0A0F9UK70</accession>
<reference evidence="2" key="1">
    <citation type="journal article" date="2015" name="Nature">
        <title>Complex archaea that bridge the gap between prokaryotes and eukaryotes.</title>
        <authorList>
            <person name="Spang A."/>
            <person name="Saw J.H."/>
            <person name="Jorgensen S.L."/>
            <person name="Zaremba-Niedzwiedzka K."/>
            <person name="Martijn J."/>
            <person name="Lind A.E."/>
            <person name="van Eijk R."/>
            <person name="Schleper C."/>
            <person name="Guy L."/>
            <person name="Ettema T.J."/>
        </authorList>
    </citation>
    <scope>NUCLEOTIDE SEQUENCE</scope>
</reference>
<evidence type="ECO:0000313" key="2">
    <source>
        <dbReference type="EMBL" id="KKN93650.1"/>
    </source>
</evidence>
<comment type="caution">
    <text evidence="2">The sequence shown here is derived from an EMBL/GenBank/DDBJ whole genome shotgun (WGS) entry which is preliminary data.</text>
</comment>
<gene>
    <name evidence="2" type="ORF">LCGC14_0194820</name>
</gene>